<dbReference type="InterPro" id="IPR017853">
    <property type="entry name" value="GH"/>
</dbReference>
<dbReference type="PROSITE" id="PS51760">
    <property type="entry name" value="GH10_2"/>
    <property type="match status" value="1"/>
</dbReference>
<dbReference type="EC" id="3.2.1.8" evidence="9"/>
<dbReference type="PRINTS" id="PR00134">
    <property type="entry name" value="GLHYDRLASE10"/>
</dbReference>
<dbReference type="PANTHER" id="PTHR31490:SF88">
    <property type="entry name" value="BETA-XYLANASE"/>
    <property type="match status" value="1"/>
</dbReference>
<evidence type="ECO:0000313" key="11">
    <source>
        <dbReference type="EMBL" id="XAY08092.1"/>
    </source>
</evidence>
<dbReference type="Pfam" id="PF00331">
    <property type="entry name" value="Glyco_hydro_10"/>
    <property type="match status" value="1"/>
</dbReference>
<dbReference type="PANTHER" id="PTHR31490">
    <property type="entry name" value="GLYCOSYL HYDROLASE"/>
    <property type="match status" value="1"/>
</dbReference>
<evidence type="ECO:0000256" key="5">
    <source>
        <dbReference type="ARBA" id="ARBA00022801"/>
    </source>
</evidence>
<feature type="domain" description="GH10" evidence="10">
    <location>
        <begin position="38"/>
        <end position="356"/>
    </location>
</feature>
<evidence type="ECO:0000256" key="4">
    <source>
        <dbReference type="ARBA" id="ARBA00022729"/>
    </source>
</evidence>
<dbReference type="KEGG" id="parq:DSM112329_04988"/>
<dbReference type="InterPro" id="IPR044846">
    <property type="entry name" value="GH10"/>
</dbReference>
<dbReference type="EMBL" id="CP114014">
    <property type="protein sequence ID" value="XAY08092.1"/>
    <property type="molecule type" value="Genomic_DNA"/>
</dbReference>
<evidence type="ECO:0000259" key="10">
    <source>
        <dbReference type="PROSITE" id="PS51760"/>
    </source>
</evidence>
<protein>
    <recommendedName>
        <fullName evidence="9">Beta-xylanase</fullName>
        <ecNumber evidence="9">3.2.1.8</ecNumber>
    </recommendedName>
</protein>
<keyword evidence="6 9" id="KW-0119">Carbohydrate metabolism</keyword>
<evidence type="ECO:0000256" key="6">
    <source>
        <dbReference type="ARBA" id="ARBA00023277"/>
    </source>
</evidence>
<keyword evidence="5 9" id="KW-0378">Hydrolase</keyword>
<reference evidence="11" key="1">
    <citation type="submission" date="2022-12" db="EMBL/GenBank/DDBJ databases">
        <title>Paraconexibacter alkalitolerans sp. nov. and Baekduia alba sp. nov., isolated from soil and emended description of the genera Paraconexibacter (Chun et al., 2020) and Baekduia (An et al., 2020).</title>
        <authorList>
            <person name="Vieira S."/>
            <person name="Huber K.J."/>
            <person name="Geppert A."/>
            <person name="Wolf J."/>
            <person name="Neumann-Schaal M."/>
            <person name="Muesken M."/>
            <person name="Overmann J."/>
        </authorList>
    </citation>
    <scope>NUCLEOTIDE SEQUENCE</scope>
    <source>
        <strain evidence="11">AEG42_29</strain>
    </source>
</reference>
<dbReference type="RefSeq" id="WP_354699277.1">
    <property type="nucleotide sequence ID" value="NZ_CP114014.1"/>
</dbReference>
<comment type="catalytic activity">
    <reaction evidence="1 9">
        <text>Endohydrolysis of (1-&gt;4)-beta-D-xylosidic linkages in xylans.</text>
        <dbReference type="EC" id="3.2.1.8"/>
    </reaction>
</comment>
<proteinExistence type="inferred from homology"/>
<dbReference type="InterPro" id="IPR001000">
    <property type="entry name" value="GH10_dom"/>
</dbReference>
<sequence>MRRWIRRLLVVAGVLFVFVLLGALASHRDNLEGPSAKPLPGPTLRASGKANDILIGTAVDDGALRNEPGYRTDLAAQFSVITPENAMKWDALEPERGKLQWAAADRAVDFASDRRIAVRGHTLVWHSQVPAWIADGKLPAAELRQVMLDHISRTMRRYKGRVKTWDVVNEVIGDDGKLRPSVWSDALGSTFIFDAFAAARKADPDARLAINEIGGESIGPKSDTLLRVVKRLKARGLVDEVGFQSHFNLDGDPAGVPDTMKANMERFAAAGVDVAITEFDVSLKEPASDDQLAQQAGVYAELATTCRAVPRCRSITVWGFTDRHSWIPESSPGYGSATLLDDELKPKPAFLAFSRALRAGG</sequence>
<evidence type="ECO:0000256" key="2">
    <source>
        <dbReference type="ARBA" id="ARBA00007495"/>
    </source>
</evidence>
<evidence type="ECO:0000256" key="7">
    <source>
        <dbReference type="ARBA" id="ARBA00023295"/>
    </source>
</evidence>
<dbReference type="AlphaFoldDB" id="A0AAU7B3A6"/>
<organism evidence="11">
    <name type="scientific">Paraconexibacter sp. AEG42_29</name>
    <dbReference type="NCBI Taxonomy" id="2997339"/>
    <lineage>
        <taxon>Bacteria</taxon>
        <taxon>Bacillati</taxon>
        <taxon>Actinomycetota</taxon>
        <taxon>Thermoleophilia</taxon>
        <taxon>Solirubrobacterales</taxon>
        <taxon>Paraconexibacteraceae</taxon>
        <taxon>Paraconexibacter</taxon>
    </lineage>
</organism>
<comment type="similarity">
    <text evidence="2 9">Belongs to the glycosyl hydrolase 10 (cellulase F) family.</text>
</comment>
<keyword evidence="8 9" id="KW-0624">Polysaccharide degradation</keyword>
<dbReference type="Gene3D" id="3.20.20.80">
    <property type="entry name" value="Glycosidases"/>
    <property type="match status" value="1"/>
</dbReference>
<evidence type="ECO:0000256" key="1">
    <source>
        <dbReference type="ARBA" id="ARBA00000681"/>
    </source>
</evidence>
<dbReference type="GO" id="GO:0031176">
    <property type="term" value="F:endo-1,4-beta-xylanase activity"/>
    <property type="evidence" value="ECO:0007669"/>
    <property type="project" value="UniProtKB-EC"/>
</dbReference>
<gene>
    <name evidence="11" type="primary">xynZ</name>
    <name evidence="11" type="ORF">DSM112329_04988</name>
</gene>
<accession>A0AAU7B3A6</accession>
<dbReference type="GO" id="GO:0045493">
    <property type="term" value="P:xylan catabolic process"/>
    <property type="evidence" value="ECO:0007669"/>
    <property type="project" value="UniProtKB-KW"/>
</dbReference>
<dbReference type="SMART" id="SM00633">
    <property type="entry name" value="Glyco_10"/>
    <property type="match status" value="1"/>
</dbReference>
<name>A0AAU7B3A6_9ACTN</name>
<dbReference type="SUPFAM" id="SSF51445">
    <property type="entry name" value="(Trans)glycosidases"/>
    <property type="match status" value="1"/>
</dbReference>
<keyword evidence="4" id="KW-0732">Signal</keyword>
<evidence type="ECO:0000256" key="3">
    <source>
        <dbReference type="ARBA" id="ARBA00022651"/>
    </source>
</evidence>
<evidence type="ECO:0000256" key="8">
    <source>
        <dbReference type="ARBA" id="ARBA00023326"/>
    </source>
</evidence>
<keyword evidence="3" id="KW-0858">Xylan degradation</keyword>
<keyword evidence="7 9" id="KW-0326">Glycosidase</keyword>
<evidence type="ECO:0000256" key="9">
    <source>
        <dbReference type="RuleBase" id="RU361174"/>
    </source>
</evidence>